<proteinExistence type="inferred from homology"/>
<evidence type="ECO:0000313" key="9">
    <source>
        <dbReference type="Proteomes" id="UP001202867"/>
    </source>
</evidence>
<dbReference type="SMART" id="SM00382">
    <property type="entry name" value="AAA"/>
    <property type="match status" value="1"/>
</dbReference>
<evidence type="ECO:0000256" key="1">
    <source>
        <dbReference type="ARBA" id="ARBA00005417"/>
    </source>
</evidence>
<dbReference type="Proteomes" id="UP001202867">
    <property type="component" value="Unassembled WGS sequence"/>
</dbReference>
<sequence length="273" mass="28989">MTADETPATETSANHPAGAPSPGLSPAPPALAIRHVTHEFGARKALDDVSLTVPAGSFTALLGPNGAGKTTLFSLVTRLYDNRSGSIDVLGHDVRREPAAALSALGVVFQARTLDLELTVLENLLYHATLHGIGFRAGRRRALELLEQDGLADRAKDKVRNLSGGQMRRVEIVRALIHRPRLLLLDEPTVGLDIASRAALVAQVRKLVAQEALGVLWATHIIEEIVPGDRIVVLHRGRVRADGTYGEILARTGSDGLGAAFLSLVGEDSEVAA</sequence>
<comment type="caution">
    <text evidence="8">The sequence shown here is derived from an EMBL/GenBank/DDBJ whole genome shotgun (WGS) entry which is preliminary data.</text>
</comment>
<evidence type="ECO:0000256" key="2">
    <source>
        <dbReference type="ARBA" id="ARBA00022448"/>
    </source>
</evidence>
<dbReference type="InterPro" id="IPR027417">
    <property type="entry name" value="P-loop_NTPase"/>
</dbReference>
<dbReference type="InterPro" id="IPR003439">
    <property type="entry name" value="ABC_transporter-like_ATP-bd"/>
</dbReference>
<keyword evidence="3" id="KW-0536">Nodulation</keyword>
<dbReference type="InterPro" id="IPR003593">
    <property type="entry name" value="AAA+_ATPase"/>
</dbReference>
<keyword evidence="4" id="KW-0547">Nucleotide-binding</keyword>
<organism evidence="8 9">
    <name type="scientific">Ancylobacter koreensis</name>
    <dbReference type="NCBI Taxonomy" id="266121"/>
    <lineage>
        <taxon>Bacteria</taxon>
        <taxon>Pseudomonadati</taxon>
        <taxon>Pseudomonadota</taxon>
        <taxon>Alphaproteobacteria</taxon>
        <taxon>Hyphomicrobiales</taxon>
        <taxon>Xanthobacteraceae</taxon>
        <taxon>Ancylobacter</taxon>
    </lineage>
</organism>
<dbReference type="EMBL" id="JALKCG010000004">
    <property type="protein sequence ID" value="MCK0208698.1"/>
    <property type="molecule type" value="Genomic_DNA"/>
</dbReference>
<dbReference type="Gene3D" id="3.40.50.300">
    <property type="entry name" value="P-loop containing nucleotide triphosphate hydrolases"/>
    <property type="match status" value="1"/>
</dbReference>
<reference evidence="9" key="1">
    <citation type="submission" date="2023-07" db="EMBL/GenBank/DDBJ databases">
        <title>Ancylobacter moscoviensis sp. nov., facultatively methylotrophic bacteria from activated sludge and the reclassification of Starkeya novella (Starkey 1934) Kelly et al. 2000 as Ancylobacter novellus comb. nov., Starkeya koreensis Im et al. 2006 as Ancylobacter koreensis comb.nov., Angulomicrobium tetraedrale Vasil'eva et al. 1986 as Ancylobacter tetraedralis comb. nov., Angulomicrobium amanitiforme Fritz et al. 2004 as Ancylobacter amanitiformis comb. nov. and Methylorhabdus multivorans Doronina et al. 1996 as Ancylobacter multivorans comb. nov. and emended description of the genus Ancylobacter.</title>
        <authorList>
            <person name="Doronina N."/>
            <person name="Chemodurova A."/>
            <person name="Grouzdev D."/>
            <person name="Koziaeva V."/>
            <person name="Shi W."/>
            <person name="Wu L."/>
            <person name="Kaparullina E."/>
        </authorList>
    </citation>
    <scope>NUCLEOTIDE SEQUENCE [LARGE SCALE GENOMIC DNA]</scope>
    <source>
        <strain evidence="9">Jip08</strain>
    </source>
</reference>
<dbReference type="NCBIfam" id="TIGR03864">
    <property type="entry name" value="PQQ_ABC_ATP"/>
    <property type="match status" value="1"/>
</dbReference>
<dbReference type="GO" id="GO:0005524">
    <property type="term" value="F:ATP binding"/>
    <property type="evidence" value="ECO:0007669"/>
    <property type="project" value="UniProtKB-KW"/>
</dbReference>
<dbReference type="InterPro" id="IPR022467">
    <property type="entry name" value="ABC_transprt_ATP-bd_su_PQQ"/>
</dbReference>
<feature type="region of interest" description="Disordered" evidence="6">
    <location>
        <begin position="1"/>
        <end position="29"/>
    </location>
</feature>
<keyword evidence="5 8" id="KW-0067">ATP-binding</keyword>
<dbReference type="SUPFAM" id="SSF52540">
    <property type="entry name" value="P-loop containing nucleoside triphosphate hydrolases"/>
    <property type="match status" value="1"/>
</dbReference>
<evidence type="ECO:0000259" key="7">
    <source>
        <dbReference type="PROSITE" id="PS50893"/>
    </source>
</evidence>
<evidence type="ECO:0000256" key="3">
    <source>
        <dbReference type="ARBA" id="ARBA00022458"/>
    </source>
</evidence>
<dbReference type="PANTHER" id="PTHR42711">
    <property type="entry name" value="ABC TRANSPORTER ATP-BINDING PROTEIN"/>
    <property type="match status" value="1"/>
</dbReference>
<evidence type="ECO:0000256" key="6">
    <source>
        <dbReference type="SAM" id="MobiDB-lite"/>
    </source>
</evidence>
<dbReference type="InterPro" id="IPR050763">
    <property type="entry name" value="ABC_transporter_ATP-binding"/>
</dbReference>
<dbReference type="PROSITE" id="PS50893">
    <property type="entry name" value="ABC_TRANSPORTER_2"/>
    <property type="match status" value="1"/>
</dbReference>
<comment type="similarity">
    <text evidence="1">Belongs to the ABC transporter superfamily.</text>
</comment>
<dbReference type="PANTHER" id="PTHR42711:SF5">
    <property type="entry name" value="ABC TRANSPORTER ATP-BINDING PROTEIN NATA"/>
    <property type="match status" value="1"/>
</dbReference>
<keyword evidence="9" id="KW-1185">Reference proteome</keyword>
<keyword evidence="2" id="KW-0813">Transport</keyword>
<name>A0ABT0DN49_9HYPH</name>
<dbReference type="Pfam" id="PF00005">
    <property type="entry name" value="ABC_tran"/>
    <property type="match status" value="1"/>
</dbReference>
<evidence type="ECO:0000256" key="5">
    <source>
        <dbReference type="ARBA" id="ARBA00022840"/>
    </source>
</evidence>
<dbReference type="InterPro" id="IPR017871">
    <property type="entry name" value="ABC_transporter-like_CS"/>
</dbReference>
<accession>A0ABT0DN49</accession>
<evidence type="ECO:0000313" key="8">
    <source>
        <dbReference type="EMBL" id="MCK0208698.1"/>
    </source>
</evidence>
<dbReference type="PROSITE" id="PS00211">
    <property type="entry name" value="ABC_TRANSPORTER_1"/>
    <property type="match status" value="1"/>
</dbReference>
<dbReference type="RefSeq" id="WP_247200922.1">
    <property type="nucleotide sequence ID" value="NZ_JALKCG010000004.1"/>
</dbReference>
<gene>
    <name evidence="8" type="ORF">MWN33_11735</name>
</gene>
<evidence type="ECO:0000256" key="4">
    <source>
        <dbReference type="ARBA" id="ARBA00022741"/>
    </source>
</evidence>
<feature type="domain" description="ABC transporter" evidence="7">
    <location>
        <begin position="31"/>
        <end position="261"/>
    </location>
</feature>
<protein>
    <submittedName>
        <fullName evidence="8">ATP-binding cassette domain-containing protein</fullName>
    </submittedName>
</protein>